<dbReference type="RefSeq" id="WP_254572468.1">
    <property type="nucleotide sequence ID" value="NZ_CP098502.1"/>
</dbReference>
<evidence type="ECO:0000256" key="1">
    <source>
        <dbReference type="SAM" id="Coils"/>
    </source>
</evidence>
<evidence type="ECO:0000313" key="3">
    <source>
        <dbReference type="EMBL" id="UTI65790.1"/>
    </source>
</evidence>
<evidence type="ECO:0000256" key="2">
    <source>
        <dbReference type="SAM" id="SignalP"/>
    </source>
</evidence>
<dbReference type="Gene3D" id="6.10.250.3150">
    <property type="match status" value="1"/>
</dbReference>
<protein>
    <recommendedName>
        <fullName evidence="5">NlpC/P60 domain-containing protein</fullName>
    </recommendedName>
</protein>
<dbReference type="Gene3D" id="3.90.1720.10">
    <property type="entry name" value="endopeptidase domain like (from Nostoc punctiforme)"/>
    <property type="match status" value="1"/>
</dbReference>
<feature type="chain" id="PRO_5045110690" description="NlpC/P60 domain-containing protein" evidence="2">
    <location>
        <begin position="30"/>
        <end position="389"/>
    </location>
</feature>
<evidence type="ECO:0008006" key="5">
    <source>
        <dbReference type="Google" id="ProtNLM"/>
    </source>
</evidence>
<feature type="signal peptide" evidence="2">
    <location>
        <begin position="1"/>
        <end position="29"/>
    </location>
</feature>
<accession>A0ABY5DYU5</accession>
<sequence>MPPAPLSIRLLAAAVLATLVALCAVVLPAAGQGTQASLSTKQSRAAALRAAVDAETARLGRTEASLAQAQQRLDAIVADANAKQARVRAVGAQIARTREELQTLENRMHRASVALRDNLVSAYEHPEPDLVSFLLRARSFGDLLESRDFLKRIQANNSRILDATRTTRIQVDAEAGRLVTLQAKAKRLADAVQQRQDEAEVARQAILNVRARQLARRDGTAAQLASVRAQIAGLQAQQRKEAARAARIRRSAVVSGIGVNTGGLAQPPAGAPAAVAKVMAAGNAIAGLPYVYGGGHGSFQASAYDCSGSVSYALAAAGLVSSPLDSTSFESWGQPGPGRWITVYANAGHAYMVVAGWRFDTSALSSGGTRWSRQLRDNVGFVARHPPGL</sequence>
<dbReference type="SUPFAM" id="SSF54001">
    <property type="entry name" value="Cysteine proteinases"/>
    <property type="match status" value="1"/>
</dbReference>
<keyword evidence="2" id="KW-0732">Signal</keyword>
<feature type="coiled-coil region" evidence="1">
    <location>
        <begin position="52"/>
        <end position="114"/>
    </location>
</feature>
<keyword evidence="1" id="KW-0175">Coiled coil</keyword>
<organism evidence="3 4">
    <name type="scientific">Paraconexibacter antarcticus</name>
    <dbReference type="NCBI Taxonomy" id="2949664"/>
    <lineage>
        <taxon>Bacteria</taxon>
        <taxon>Bacillati</taxon>
        <taxon>Actinomycetota</taxon>
        <taxon>Thermoleophilia</taxon>
        <taxon>Solirubrobacterales</taxon>
        <taxon>Paraconexibacteraceae</taxon>
        <taxon>Paraconexibacter</taxon>
    </lineage>
</organism>
<keyword evidence="4" id="KW-1185">Reference proteome</keyword>
<dbReference type="Proteomes" id="UP001056035">
    <property type="component" value="Chromosome"/>
</dbReference>
<evidence type="ECO:0000313" key="4">
    <source>
        <dbReference type="Proteomes" id="UP001056035"/>
    </source>
</evidence>
<name>A0ABY5DYU5_9ACTN</name>
<proteinExistence type="predicted"/>
<reference evidence="3 4" key="1">
    <citation type="submission" date="2022-06" db="EMBL/GenBank/DDBJ databases">
        <title>Paraconexibacter antarcticus.</title>
        <authorList>
            <person name="Kim C.S."/>
        </authorList>
    </citation>
    <scope>NUCLEOTIDE SEQUENCE [LARGE SCALE GENOMIC DNA]</scope>
    <source>
        <strain evidence="3 4">02-257</strain>
    </source>
</reference>
<gene>
    <name evidence="3" type="ORF">NBH00_06130</name>
</gene>
<dbReference type="EMBL" id="CP098502">
    <property type="protein sequence ID" value="UTI65790.1"/>
    <property type="molecule type" value="Genomic_DNA"/>
</dbReference>
<dbReference type="InterPro" id="IPR038765">
    <property type="entry name" value="Papain-like_cys_pep_sf"/>
</dbReference>